<reference evidence="2 3" key="1">
    <citation type="submission" date="2017-09" db="EMBL/GenBank/DDBJ databases">
        <title>Sphingomonas panjinensis sp.nov., isolated from oil-contaminated soil.</title>
        <authorList>
            <person name="Wang L."/>
            <person name="Chen L."/>
        </authorList>
    </citation>
    <scope>NUCLEOTIDE SEQUENCE [LARGE SCALE GENOMIC DNA]</scope>
    <source>
        <strain evidence="2 3">FW-11</strain>
    </source>
</reference>
<dbReference type="AlphaFoldDB" id="A0A2T5FYW7"/>
<keyword evidence="2" id="KW-0378">Hydrolase</keyword>
<proteinExistence type="predicted"/>
<dbReference type="Gene3D" id="1.10.10.2520">
    <property type="entry name" value="Cell wall hydrolase SleB, domain 1"/>
    <property type="match status" value="1"/>
</dbReference>
<dbReference type="InterPro" id="IPR042047">
    <property type="entry name" value="SleB_dom1"/>
</dbReference>
<sequence>MIEGEGAKIIQADQAAQTAPQTKLAAAKADAELECMAKVVHHEAANQSREGQLAVAQLMMNRLESGRFADTICGVAHQPGQFFNTRAYNPRRDTALWRTALEVSREAMTGQADHVVPGAFYYHAAYQKATAFFRTRQRIVTLGDHIFYR</sequence>
<dbReference type="Pfam" id="PF07486">
    <property type="entry name" value="Hydrolase_2"/>
    <property type="match status" value="1"/>
</dbReference>
<dbReference type="InterPro" id="IPR011105">
    <property type="entry name" value="Cell_wall_hydrolase_SleB"/>
</dbReference>
<evidence type="ECO:0000259" key="1">
    <source>
        <dbReference type="Pfam" id="PF07486"/>
    </source>
</evidence>
<evidence type="ECO:0000313" key="2">
    <source>
        <dbReference type="EMBL" id="PTQ11712.1"/>
    </source>
</evidence>
<keyword evidence="3" id="KW-1185">Reference proteome</keyword>
<dbReference type="GO" id="GO:0016787">
    <property type="term" value="F:hydrolase activity"/>
    <property type="evidence" value="ECO:0007669"/>
    <property type="project" value="UniProtKB-KW"/>
</dbReference>
<name>A0A2T5FYW7_9SPHN</name>
<dbReference type="OrthoDB" id="9785345at2"/>
<accession>A0A2T5FYW7</accession>
<comment type="caution">
    <text evidence="2">The sequence shown here is derived from an EMBL/GenBank/DDBJ whole genome shotgun (WGS) entry which is preliminary data.</text>
</comment>
<gene>
    <name evidence="2" type="ORF">CLG96_09555</name>
</gene>
<organism evidence="2 3">
    <name type="scientific">Sphingomonas oleivorans</name>
    <dbReference type="NCBI Taxonomy" id="1735121"/>
    <lineage>
        <taxon>Bacteria</taxon>
        <taxon>Pseudomonadati</taxon>
        <taxon>Pseudomonadota</taxon>
        <taxon>Alphaproteobacteria</taxon>
        <taxon>Sphingomonadales</taxon>
        <taxon>Sphingomonadaceae</taxon>
        <taxon>Sphingomonas</taxon>
    </lineage>
</organism>
<feature type="domain" description="Cell wall hydrolase SleB" evidence="1">
    <location>
        <begin position="47"/>
        <end position="148"/>
    </location>
</feature>
<dbReference type="EMBL" id="NWBU01000007">
    <property type="protein sequence ID" value="PTQ11712.1"/>
    <property type="molecule type" value="Genomic_DNA"/>
</dbReference>
<dbReference type="Proteomes" id="UP000244162">
    <property type="component" value="Unassembled WGS sequence"/>
</dbReference>
<protein>
    <submittedName>
        <fullName evidence="2">Cell wall hydrolase</fullName>
    </submittedName>
</protein>
<evidence type="ECO:0000313" key="3">
    <source>
        <dbReference type="Proteomes" id="UP000244162"/>
    </source>
</evidence>